<gene>
    <name evidence="1" type="ORF">LCGC14_0282570</name>
</gene>
<comment type="caution">
    <text evidence="1">The sequence shown here is derived from an EMBL/GenBank/DDBJ whole genome shotgun (WGS) entry which is preliminary data.</text>
</comment>
<organism evidence="1">
    <name type="scientific">marine sediment metagenome</name>
    <dbReference type="NCBI Taxonomy" id="412755"/>
    <lineage>
        <taxon>unclassified sequences</taxon>
        <taxon>metagenomes</taxon>
        <taxon>ecological metagenomes</taxon>
    </lineage>
</organism>
<proteinExistence type="predicted"/>
<accession>A0A0F9X0Z6</accession>
<protein>
    <submittedName>
        <fullName evidence="1">Uncharacterized protein</fullName>
    </submittedName>
</protein>
<dbReference type="AlphaFoldDB" id="A0A0F9X0Z6"/>
<evidence type="ECO:0000313" key="1">
    <source>
        <dbReference type="EMBL" id="KKN85088.1"/>
    </source>
</evidence>
<name>A0A0F9X0Z6_9ZZZZ</name>
<dbReference type="EMBL" id="LAZR01000163">
    <property type="protein sequence ID" value="KKN85088.1"/>
    <property type="molecule type" value="Genomic_DNA"/>
</dbReference>
<sequence>MPANIIEHFRSSTVSNANCIVTLECLGGNDQKTGRKRTEDLCDALMAESPIEYCDKLGQIEYAQLNNKDQLIDYMQTLTIQAATANKIPLLFIDAHGSESGLCFGSQTGIESFISWPELIDLLGKLNHACKGELTVICAACHSYTLIEHLPNWKRLPFAFYYGYSGEVKTGSLATDTVKAGKSAMLAGLIEIDKTAFSFHSEFIHYRDYILAAVVLATHTTVERKLLYKKACEPDQLSIRAISKNIGREVARDGYRTAGLTKGIKSLLDSGALAIVMINQFMYPTERRDILMQDILNHVKRHPKSSYHQESWENPLVL</sequence>
<reference evidence="1" key="1">
    <citation type="journal article" date="2015" name="Nature">
        <title>Complex archaea that bridge the gap between prokaryotes and eukaryotes.</title>
        <authorList>
            <person name="Spang A."/>
            <person name="Saw J.H."/>
            <person name="Jorgensen S.L."/>
            <person name="Zaremba-Niedzwiedzka K."/>
            <person name="Martijn J."/>
            <person name="Lind A.E."/>
            <person name="van Eijk R."/>
            <person name="Schleper C."/>
            <person name="Guy L."/>
            <person name="Ettema T.J."/>
        </authorList>
    </citation>
    <scope>NUCLEOTIDE SEQUENCE</scope>
</reference>